<evidence type="ECO:0000313" key="1">
    <source>
        <dbReference type="EMBL" id="BAJ02316.1"/>
    </source>
</evidence>
<dbReference type="eggNOG" id="ENOG502ZKS6">
    <property type="taxonomic scope" value="Bacteria"/>
</dbReference>
<organism evidence="1 2">
    <name type="scientific">Shewanella violacea (strain JCM 10179 / CIP 106290 / LMG 19151 / DSS12)</name>
    <dbReference type="NCBI Taxonomy" id="637905"/>
    <lineage>
        <taxon>Bacteria</taxon>
        <taxon>Pseudomonadati</taxon>
        <taxon>Pseudomonadota</taxon>
        <taxon>Gammaproteobacteria</taxon>
        <taxon>Alteromonadales</taxon>
        <taxon>Shewanellaceae</taxon>
        <taxon>Shewanella</taxon>
    </lineage>
</organism>
<dbReference type="EMBL" id="AP011177">
    <property type="protein sequence ID" value="BAJ02316.1"/>
    <property type="molecule type" value="Genomic_DNA"/>
</dbReference>
<dbReference type="HOGENOM" id="CLU_2371221_0_0_6"/>
<protein>
    <submittedName>
        <fullName evidence="1">Uncharacterized protein</fullName>
    </submittedName>
</protein>
<gene>
    <name evidence="1" type="ordered locus">SVI_2345</name>
</gene>
<dbReference type="KEGG" id="svo:SVI_2345"/>
<proteinExistence type="predicted"/>
<dbReference type="AlphaFoldDB" id="D4ZKW7"/>
<sequence>MAANLRTGAACVESEWDTGVIRITAEAGESVIIQVSSVMAEGMSFIPILANGTQSDVYLVQNGFLDISIGGELTLQKTLGLSLYTISYMVEVNYQ</sequence>
<evidence type="ECO:0000313" key="2">
    <source>
        <dbReference type="Proteomes" id="UP000002350"/>
    </source>
</evidence>
<keyword evidence="2" id="KW-1185">Reference proteome</keyword>
<dbReference type="Proteomes" id="UP000002350">
    <property type="component" value="Chromosome"/>
</dbReference>
<dbReference type="STRING" id="637905.SVI_2345"/>
<name>D4ZKW7_SHEVD</name>
<accession>D4ZKW7</accession>
<reference evidence="2" key="1">
    <citation type="journal article" date="2010" name="Mol. Biosyst.">
        <title>Complete genome sequence and comparative analysis of Shewanella violacea, a psychrophilic and piezophilic bacterium from deep sea floor sediments.</title>
        <authorList>
            <person name="Aono E."/>
            <person name="Baba T."/>
            <person name="Ara T."/>
            <person name="Nishi T."/>
            <person name="Nakamichi T."/>
            <person name="Inamoto E."/>
            <person name="Toyonaga H."/>
            <person name="Hasegawa M."/>
            <person name="Takai Y."/>
            <person name="Okumura Y."/>
            <person name="Baba M."/>
            <person name="Tomita M."/>
            <person name="Kato C."/>
            <person name="Oshima T."/>
            <person name="Nakasone K."/>
            <person name="Mori H."/>
        </authorList>
    </citation>
    <scope>NUCLEOTIDE SEQUENCE [LARGE SCALE GENOMIC DNA]</scope>
    <source>
        <strain evidence="2">JCM 10179 / CIP 106290 / LMG 19151 / DSS12</strain>
    </source>
</reference>